<reference evidence="1 2" key="1">
    <citation type="journal article" date="2020" name="ISME J.">
        <title>Comparative genomics reveals insights into cyanobacterial evolution and habitat adaptation.</title>
        <authorList>
            <person name="Chen M.Y."/>
            <person name="Teng W.K."/>
            <person name="Zhao L."/>
            <person name="Hu C.X."/>
            <person name="Zhou Y.K."/>
            <person name="Han B.P."/>
            <person name="Song L.R."/>
            <person name="Shu W.S."/>
        </authorList>
    </citation>
    <scope>NUCLEOTIDE SEQUENCE [LARGE SCALE GENOMIC DNA]</scope>
    <source>
        <strain evidence="1 2">FACHB-1040</strain>
    </source>
</reference>
<keyword evidence="2" id="KW-1185">Reference proteome</keyword>
<comment type="caution">
    <text evidence="1">The sequence shown here is derived from an EMBL/GenBank/DDBJ whole genome shotgun (WGS) entry which is preliminary data.</text>
</comment>
<dbReference type="RefSeq" id="WP_190384489.1">
    <property type="nucleotide sequence ID" value="NZ_JACJQT010000105.1"/>
</dbReference>
<gene>
    <name evidence="1" type="ORF">H6F99_24370</name>
</gene>
<name>A0ABR8C369_APHFL</name>
<accession>A0ABR8C369</accession>
<dbReference type="InterPro" id="IPR002636">
    <property type="entry name" value="DUF29"/>
</dbReference>
<proteinExistence type="predicted"/>
<dbReference type="Pfam" id="PF01724">
    <property type="entry name" value="DUF29"/>
    <property type="match status" value="1"/>
</dbReference>
<dbReference type="EMBL" id="JACJQT010000105">
    <property type="protein sequence ID" value="MBD2281292.1"/>
    <property type="molecule type" value="Genomic_DNA"/>
</dbReference>
<dbReference type="Proteomes" id="UP000606721">
    <property type="component" value="Unassembled WGS sequence"/>
</dbReference>
<organism evidence="1 2">
    <name type="scientific">Aphanizomenon flos-aquae FACHB-1040</name>
    <dbReference type="NCBI Taxonomy" id="2692887"/>
    <lineage>
        <taxon>Bacteria</taxon>
        <taxon>Bacillati</taxon>
        <taxon>Cyanobacteriota</taxon>
        <taxon>Cyanophyceae</taxon>
        <taxon>Nostocales</taxon>
        <taxon>Aphanizomenonaceae</taxon>
        <taxon>Aphanizomenon</taxon>
    </lineage>
</organism>
<sequence>MSKSPLYETDFMDWLTQQKLALASQDITALDWENLAEELDSMGISEKNELKNRLIILLTHLLKWQYQSSKRSISWFTTIANQRDDLQDLLNEKPSLKQYIPDISHKAYRNARREASAERGLALSTFSEFCPYDIQEILNPEFLCNTTDDFERAIKVIKNGL</sequence>
<dbReference type="Gene3D" id="1.20.1220.20">
    <property type="entry name" value="Uncharcterised protein PF01724"/>
    <property type="match status" value="1"/>
</dbReference>
<evidence type="ECO:0000313" key="1">
    <source>
        <dbReference type="EMBL" id="MBD2281292.1"/>
    </source>
</evidence>
<evidence type="ECO:0000313" key="2">
    <source>
        <dbReference type="Proteomes" id="UP000606721"/>
    </source>
</evidence>
<dbReference type="PANTHER" id="PTHR34235">
    <property type="entry name" value="SLR1203 PROTEIN-RELATED"/>
    <property type="match status" value="1"/>
</dbReference>
<protein>
    <submittedName>
        <fullName evidence="1">DUF29 domain-containing protein</fullName>
    </submittedName>
</protein>